<evidence type="ECO:0000259" key="1">
    <source>
        <dbReference type="Pfam" id="PF00149"/>
    </source>
</evidence>
<dbReference type="PANTHER" id="PTHR46546">
    <property type="entry name" value="SHEWANELLA-LIKE PROTEIN PHOSPHATASE 1"/>
    <property type="match status" value="1"/>
</dbReference>
<dbReference type="Proteomes" id="UP000198546">
    <property type="component" value="Chromosome i"/>
</dbReference>
<protein>
    <submittedName>
        <fullName evidence="2">Calcineurin-like phosphoesterase</fullName>
    </submittedName>
</protein>
<proteinExistence type="predicted"/>
<name>A0A1G6TL36_9ACTN</name>
<sequence length="265" mass="29231">MSSPVYAVSDVHGHVRVLRERLRAERLIDRRGRWAGRDVSLWFLGDFFDRGPDGIGVLELVRRLVQQSADGPGEVRAMLGNHEVLAIGMRLFGSTEVPHPGSVPRSFERSWTMNGGQPKDQQRLTEDHVAWLSDLPVMAVQDDWLLVHSDTTEYTRWGTSVAEVNAGVCADLRSGDVARVWEVWRHLTSRYSFRGDQGPAAARGFLDQFGGRRIVHGHSIVAHWMGVDHAEVTGPLLYADGLALGIDGGLNDGGPCLLTRLVPVG</sequence>
<dbReference type="EMBL" id="LT629688">
    <property type="protein sequence ID" value="SDD29760.1"/>
    <property type="molecule type" value="Genomic_DNA"/>
</dbReference>
<dbReference type="Pfam" id="PF00149">
    <property type="entry name" value="Metallophos"/>
    <property type="match status" value="1"/>
</dbReference>
<gene>
    <name evidence="2" type="ORF">SAMN04489747_0647</name>
</gene>
<dbReference type="AlphaFoldDB" id="A0A1G6TL36"/>
<dbReference type="RefSeq" id="WP_231946481.1">
    <property type="nucleotide sequence ID" value="NZ_LT629688.1"/>
</dbReference>
<keyword evidence="3" id="KW-1185">Reference proteome</keyword>
<dbReference type="InterPro" id="IPR029052">
    <property type="entry name" value="Metallo-depent_PP-like"/>
</dbReference>
<evidence type="ECO:0000313" key="3">
    <source>
        <dbReference type="Proteomes" id="UP000198546"/>
    </source>
</evidence>
<dbReference type="STRING" id="675864.SAMN04489747_0647"/>
<accession>A0A1G6TL36</accession>
<feature type="domain" description="Calcineurin-like phosphoesterase" evidence="1">
    <location>
        <begin position="4"/>
        <end position="219"/>
    </location>
</feature>
<dbReference type="InterPro" id="IPR004843">
    <property type="entry name" value="Calcineurin-like_PHP"/>
</dbReference>
<reference evidence="2 3" key="1">
    <citation type="submission" date="2016-10" db="EMBL/GenBank/DDBJ databases">
        <authorList>
            <person name="de Groot N.N."/>
        </authorList>
    </citation>
    <scope>NUCLEOTIDE SEQUENCE [LARGE SCALE GENOMIC DNA]</scope>
    <source>
        <strain evidence="2 3">MON 2.2</strain>
    </source>
</reference>
<dbReference type="Gene3D" id="3.60.21.10">
    <property type="match status" value="1"/>
</dbReference>
<dbReference type="SUPFAM" id="SSF56300">
    <property type="entry name" value="Metallo-dependent phosphatases"/>
    <property type="match status" value="1"/>
</dbReference>
<organism evidence="2 3">
    <name type="scientific">Auraticoccus monumenti</name>
    <dbReference type="NCBI Taxonomy" id="675864"/>
    <lineage>
        <taxon>Bacteria</taxon>
        <taxon>Bacillati</taxon>
        <taxon>Actinomycetota</taxon>
        <taxon>Actinomycetes</taxon>
        <taxon>Propionibacteriales</taxon>
        <taxon>Propionibacteriaceae</taxon>
        <taxon>Auraticoccus</taxon>
    </lineage>
</organism>
<dbReference type="PANTHER" id="PTHR46546:SF4">
    <property type="entry name" value="SHEWANELLA-LIKE PROTEIN PHOSPHATASE 1"/>
    <property type="match status" value="1"/>
</dbReference>
<dbReference type="GO" id="GO:0016787">
    <property type="term" value="F:hydrolase activity"/>
    <property type="evidence" value="ECO:0007669"/>
    <property type="project" value="InterPro"/>
</dbReference>
<evidence type="ECO:0000313" key="2">
    <source>
        <dbReference type="EMBL" id="SDD29760.1"/>
    </source>
</evidence>